<sequence>MTLGMARPIHWTPNGFSQIQESSREQERRNNFALKAGSNALIASIETQALTNQHLDISTPKDTKKFLMPISHTKKAAPQLLQYLAIDFTQISDMITLRRSIILSS</sequence>
<organism evidence="1 2">
    <name type="scientific">Roseimaritima multifibrata</name>
    <dbReference type="NCBI Taxonomy" id="1930274"/>
    <lineage>
        <taxon>Bacteria</taxon>
        <taxon>Pseudomonadati</taxon>
        <taxon>Planctomycetota</taxon>
        <taxon>Planctomycetia</taxon>
        <taxon>Pirellulales</taxon>
        <taxon>Pirellulaceae</taxon>
        <taxon>Roseimaritima</taxon>
    </lineage>
</organism>
<gene>
    <name evidence="1" type="ORF">FF011L_51620</name>
</gene>
<protein>
    <submittedName>
        <fullName evidence="1">Uncharacterized protein</fullName>
    </submittedName>
</protein>
<proteinExistence type="predicted"/>
<dbReference type="Proteomes" id="UP000320672">
    <property type="component" value="Chromosome"/>
</dbReference>
<name>A0A517MNA7_9BACT</name>
<reference evidence="1 2" key="1">
    <citation type="submission" date="2019-02" db="EMBL/GenBank/DDBJ databases">
        <title>Deep-cultivation of Planctomycetes and their phenomic and genomic characterization uncovers novel biology.</title>
        <authorList>
            <person name="Wiegand S."/>
            <person name="Jogler M."/>
            <person name="Boedeker C."/>
            <person name="Pinto D."/>
            <person name="Vollmers J."/>
            <person name="Rivas-Marin E."/>
            <person name="Kohn T."/>
            <person name="Peeters S.H."/>
            <person name="Heuer A."/>
            <person name="Rast P."/>
            <person name="Oberbeckmann S."/>
            <person name="Bunk B."/>
            <person name="Jeske O."/>
            <person name="Meyerdierks A."/>
            <person name="Storesund J.E."/>
            <person name="Kallscheuer N."/>
            <person name="Luecker S."/>
            <person name="Lage O.M."/>
            <person name="Pohl T."/>
            <person name="Merkel B.J."/>
            <person name="Hornburger P."/>
            <person name="Mueller R.-W."/>
            <person name="Bruemmer F."/>
            <person name="Labrenz M."/>
            <person name="Spormann A.M."/>
            <person name="Op den Camp H."/>
            <person name="Overmann J."/>
            <person name="Amann R."/>
            <person name="Jetten M.S.M."/>
            <person name="Mascher T."/>
            <person name="Medema M.H."/>
            <person name="Devos D.P."/>
            <person name="Kaster A.-K."/>
            <person name="Ovreas L."/>
            <person name="Rohde M."/>
            <person name="Galperin M.Y."/>
            <person name="Jogler C."/>
        </authorList>
    </citation>
    <scope>NUCLEOTIDE SEQUENCE [LARGE SCALE GENOMIC DNA]</scope>
    <source>
        <strain evidence="1 2">FF011L</strain>
    </source>
</reference>
<keyword evidence="2" id="KW-1185">Reference proteome</keyword>
<evidence type="ECO:0000313" key="2">
    <source>
        <dbReference type="Proteomes" id="UP000320672"/>
    </source>
</evidence>
<evidence type="ECO:0000313" key="1">
    <source>
        <dbReference type="EMBL" id="QDS96354.1"/>
    </source>
</evidence>
<dbReference type="EMBL" id="CP036262">
    <property type="protein sequence ID" value="QDS96354.1"/>
    <property type="molecule type" value="Genomic_DNA"/>
</dbReference>
<dbReference type="AlphaFoldDB" id="A0A517MNA7"/>
<dbReference type="KEGG" id="rml:FF011L_51620"/>
<accession>A0A517MNA7</accession>